<dbReference type="Proteomes" id="UP000309038">
    <property type="component" value="Unassembled WGS sequence"/>
</dbReference>
<evidence type="ECO:0000256" key="7">
    <source>
        <dbReference type="ARBA" id="ARBA00023004"/>
    </source>
</evidence>
<protein>
    <recommendedName>
        <fullName evidence="12">Cytochrome P450</fullName>
    </recommendedName>
</protein>
<comment type="similarity">
    <text evidence="3">Belongs to the cytochrome P450 family.</text>
</comment>
<organism evidence="10 11">
    <name type="scientific">Hermanssonia centrifuga</name>
    <dbReference type="NCBI Taxonomy" id="98765"/>
    <lineage>
        <taxon>Eukaryota</taxon>
        <taxon>Fungi</taxon>
        <taxon>Dikarya</taxon>
        <taxon>Basidiomycota</taxon>
        <taxon>Agaricomycotina</taxon>
        <taxon>Agaricomycetes</taxon>
        <taxon>Polyporales</taxon>
        <taxon>Meruliaceae</taxon>
        <taxon>Hermanssonia</taxon>
    </lineage>
</organism>
<keyword evidence="11" id="KW-1185">Reference proteome</keyword>
<keyword evidence="7 9" id="KW-0408">Iron</keyword>
<dbReference type="Pfam" id="PF00067">
    <property type="entry name" value="p450"/>
    <property type="match status" value="1"/>
</dbReference>
<gene>
    <name evidence="10" type="ORF">EW026_g5553</name>
</gene>
<evidence type="ECO:0000256" key="8">
    <source>
        <dbReference type="ARBA" id="ARBA00023033"/>
    </source>
</evidence>
<evidence type="ECO:0000256" key="4">
    <source>
        <dbReference type="ARBA" id="ARBA00022617"/>
    </source>
</evidence>
<proteinExistence type="inferred from homology"/>
<dbReference type="GO" id="GO:0004497">
    <property type="term" value="F:monooxygenase activity"/>
    <property type="evidence" value="ECO:0007669"/>
    <property type="project" value="UniProtKB-KW"/>
</dbReference>
<reference evidence="10 11" key="1">
    <citation type="submission" date="2019-02" db="EMBL/GenBank/DDBJ databases">
        <title>Genome sequencing of the rare red list fungi Phlebia centrifuga.</title>
        <authorList>
            <person name="Buettner E."/>
            <person name="Kellner H."/>
        </authorList>
    </citation>
    <scope>NUCLEOTIDE SEQUENCE [LARGE SCALE GENOMIC DNA]</scope>
    <source>
        <strain evidence="10 11">DSM 108282</strain>
    </source>
</reference>
<comment type="caution">
    <text evidence="10">The sequence shown here is derived from an EMBL/GenBank/DDBJ whole genome shotgun (WGS) entry which is preliminary data.</text>
</comment>
<dbReference type="PANTHER" id="PTHR24305:SF166">
    <property type="entry name" value="CYTOCHROME P450 12A4, MITOCHONDRIAL-RELATED"/>
    <property type="match status" value="1"/>
</dbReference>
<evidence type="ECO:0000256" key="9">
    <source>
        <dbReference type="PIRSR" id="PIRSR602401-1"/>
    </source>
</evidence>
<keyword evidence="4 9" id="KW-0349">Heme</keyword>
<dbReference type="GO" id="GO:0020037">
    <property type="term" value="F:heme binding"/>
    <property type="evidence" value="ECO:0007669"/>
    <property type="project" value="InterPro"/>
</dbReference>
<dbReference type="PRINTS" id="PR00385">
    <property type="entry name" value="P450"/>
</dbReference>
<dbReference type="InterPro" id="IPR002401">
    <property type="entry name" value="Cyt_P450_E_grp-I"/>
</dbReference>
<evidence type="ECO:0000256" key="2">
    <source>
        <dbReference type="ARBA" id="ARBA00005179"/>
    </source>
</evidence>
<name>A0A4S4KDT7_9APHY</name>
<sequence length="226" mass="24925">MDDTSKELFALRKAAFAKGDKAVLEQVGEGKDIMSILLNANMHSTESDRLTDEELVAQMSTMLFAGTDTTSNALARTLHLLSIHPDVQERLRDEVIQAANIYGRDIPYEQLFELPFLDAVCRETLRVDMPLNFIVRETVGDSVLPLHQPITAIDGTPIHEIAVPKGTMVLVALAACNRSRAVWGEDALEWKPERWLSALPETVGKARVPGVYSNLMTFSGGGRSCM</sequence>
<dbReference type="SUPFAM" id="SSF48264">
    <property type="entry name" value="Cytochrome P450"/>
    <property type="match status" value="1"/>
</dbReference>
<dbReference type="PRINTS" id="PR00463">
    <property type="entry name" value="EP450I"/>
</dbReference>
<evidence type="ECO:0000256" key="5">
    <source>
        <dbReference type="ARBA" id="ARBA00022723"/>
    </source>
</evidence>
<keyword evidence="5 9" id="KW-0479">Metal-binding</keyword>
<comment type="pathway">
    <text evidence="2">Secondary metabolite biosynthesis.</text>
</comment>
<evidence type="ECO:0000256" key="1">
    <source>
        <dbReference type="ARBA" id="ARBA00001971"/>
    </source>
</evidence>
<evidence type="ECO:0000256" key="3">
    <source>
        <dbReference type="ARBA" id="ARBA00010617"/>
    </source>
</evidence>
<accession>A0A4S4KDT7</accession>
<dbReference type="Gene3D" id="1.10.630.10">
    <property type="entry name" value="Cytochrome P450"/>
    <property type="match status" value="1"/>
</dbReference>
<evidence type="ECO:0000256" key="6">
    <source>
        <dbReference type="ARBA" id="ARBA00023002"/>
    </source>
</evidence>
<dbReference type="InterPro" id="IPR050121">
    <property type="entry name" value="Cytochrome_P450_monoxygenase"/>
</dbReference>
<evidence type="ECO:0000313" key="10">
    <source>
        <dbReference type="EMBL" id="THG96245.1"/>
    </source>
</evidence>
<dbReference type="GO" id="GO:0016705">
    <property type="term" value="F:oxidoreductase activity, acting on paired donors, with incorporation or reduction of molecular oxygen"/>
    <property type="evidence" value="ECO:0007669"/>
    <property type="project" value="InterPro"/>
</dbReference>
<evidence type="ECO:0008006" key="12">
    <source>
        <dbReference type="Google" id="ProtNLM"/>
    </source>
</evidence>
<feature type="binding site" description="axial binding residue" evidence="9">
    <location>
        <position position="225"/>
    </location>
    <ligand>
        <name>heme</name>
        <dbReference type="ChEBI" id="CHEBI:30413"/>
    </ligand>
    <ligandPart>
        <name>Fe</name>
        <dbReference type="ChEBI" id="CHEBI:18248"/>
    </ligandPart>
</feature>
<dbReference type="AlphaFoldDB" id="A0A4S4KDT7"/>
<dbReference type="GO" id="GO:0005506">
    <property type="term" value="F:iron ion binding"/>
    <property type="evidence" value="ECO:0007669"/>
    <property type="project" value="InterPro"/>
</dbReference>
<keyword evidence="6" id="KW-0560">Oxidoreductase</keyword>
<dbReference type="PANTHER" id="PTHR24305">
    <property type="entry name" value="CYTOCHROME P450"/>
    <property type="match status" value="1"/>
</dbReference>
<evidence type="ECO:0000313" key="11">
    <source>
        <dbReference type="Proteomes" id="UP000309038"/>
    </source>
</evidence>
<dbReference type="InterPro" id="IPR001128">
    <property type="entry name" value="Cyt_P450"/>
</dbReference>
<dbReference type="InterPro" id="IPR036396">
    <property type="entry name" value="Cyt_P450_sf"/>
</dbReference>
<dbReference type="EMBL" id="SGPJ01000250">
    <property type="protein sequence ID" value="THG96245.1"/>
    <property type="molecule type" value="Genomic_DNA"/>
</dbReference>
<comment type="cofactor">
    <cofactor evidence="1 9">
        <name>heme</name>
        <dbReference type="ChEBI" id="CHEBI:30413"/>
    </cofactor>
</comment>
<keyword evidence="8" id="KW-0503">Monooxygenase</keyword>